<dbReference type="Proteomes" id="UP000011715">
    <property type="component" value="Unassembled WGS sequence"/>
</dbReference>
<dbReference type="EMBL" id="GL876970">
    <property type="protein sequence ID" value="KLU87174.1"/>
    <property type="molecule type" value="Genomic_DNA"/>
</dbReference>
<dbReference type="AlphaFoldDB" id="A0A0C4E1B9"/>
<reference evidence="3" key="5">
    <citation type="submission" date="2015-06" db="UniProtKB">
        <authorList>
            <consortium name="EnsemblFungi"/>
        </authorList>
    </citation>
    <scope>IDENTIFICATION</scope>
    <source>
        <strain evidence="3">ATCC 64411</strain>
    </source>
</reference>
<reference evidence="2" key="3">
    <citation type="submission" date="2011-03" db="EMBL/GenBank/DDBJ databases">
        <title>Annotation of Magnaporthe poae ATCC 64411.</title>
        <authorList>
            <person name="Ma L.-J."/>
            <person name="Dead R."/>
            <person name="Young S.K."/>
            <person name="Zeng Q."/>
            <person name="Gargeya S."/>
            <person name="Fitzgerald M."/>
            <person name="Haas B."/>
            <person name="Abouelleil A."/>
            <person name="Alvarado L."/>
            <person name="Arachchi H.M."/>
            <person name="Berlin A."/>
            <person name="Brown A."/>
            <person name="Chapman S.B."/>
            <person name="Chen Z."/>
            <person name="Dunbar C."/>
            <person name="Freedman E."/>
            <person name="Gearin G."/>
            <person name="Gellesch M."/>
            <person name="Goldberg J."/>
            <person name="Griggs A."/>
            <person name="Gujja S."/>
            <person name="Heiman D."/>
            <person name="Howarth C."/>
            <person name="Larson L."/>
            <person name="Lui A."/>
            <person name="MacDonald P.J.P."/>
            <person name="Mehta T."/>
            <person name="Montmayeur A."/>
            <person name="Murphy C."/>
            <person name="Neiman D."/>
            <person name="Pearson M."/>
            <person name="Priest M."/>
            <person name="Roberts A."/>
            <person name="Saif S."/>
            <person name="Shea T."/>
            <person name="Shenoy N."/>
            <person name="Sisk P."/>
            <person name="Stolte C."/>
            <person name="Sykes S."/>
            <person name="Yandava C."/>
            <person name="Wortman J."/>
            <person name="Nusbaum C."/>
            <person name="Birren B."/>
        </authorList>
    </citation>
    <scope>NUCLEOTIDE SEQUENCE</scope>
    <source>
        <strain evidence="2">ATCC 64411</strain>
    </source>
</reference>
<dbReference type="EnsemblFungi" id="MAPG_06177T0">
    <property type="protein sequence ID" value="MAPG_06177T0"/>
    <property type="gene ID" value="MAPG_06177"/>
</dbReference>
<dbReference type="VEuPathDB" id="FungiDB:MAPG_06177"/>
<reference evidence="4" key="1">
    <citation type="submission" date="2010-05" db="EMBL/GenBank/DDBJ databases">
        <title>The genome sequence of Magnaporthe poae strain ATCC 64411.</title>
        <authorList>
            <person name="Ma L.-J."/>
            <person name="Dead R."/>
            <person name="Young S."/>
            <person name="Zeng Q."/>
            <person name="Koehrsen M."/>
            <person name="Alvarado L."/>
            <person name="Berlin A."/>
            <person name="Chapman S.B."/>
            <person name="Chen Z."/>
            <person name="Freedman E."/>
            <person name="Gellesch M."/>
            <person name="Goldberg J."/>
            <person name="Griggs A."/>
            <person name="Gujja S."/>
            <person name="Heilman E.R."/>
            <person name="Heiman D."/>
            <person name="Hepburn T."/>
            <person name="Howarth C."/>
            <person name="Jen D."/>
            <person name="Larson L."/>
            <person name="Mehta T."/>
            <person name="Neiman D."/>
            <person name="Pearson M."/>
            <person name="Roberts A."/>
            <person name="Saif S."/>
            <person name="Shea T."/>
            <person name="Shenoy N."/>
            <person name="Sisk P."/>
            <person name="Stolte C."/>
            <person name="Sykes S."/>
            <person name="Walk T."/>
            <person name="White J."/>
            <person name="Yandava C."/>
            <person name="Haas B."/>
            <person name="Nusbaum C."/>
            <person name="Birren B."/>
        </authorList>
    </citation>
    <scope>NUCLEOTIDE SEQUENCE [LARGE SCALE GENOMIC DNA]</scope>
    <source>
        <strain evidence="4">ATCC 64411 / 73-15</strain>
    </source>
</reference>
<evidence type="ECO:0000313" key="3">
    <source>
        <dbReference type="EnsemblFungi" id="MAPG_06177T0"/>
    </source>
</evidence>
<feature type="compositionally biased region" description="Basic and acidic residues" evidence="1">
    <location>
        <begin position="13"/>
        <end position="22"/>
    </location>
</feature>
<reference evidence="3" key="4">
    <citation type="journal article" date="2015" name="G3 (Bethesda)">
        <title>Genome sequences of three phytopathogenic species of the Magnaporthaceae family of fungi.</title>
        <authorList>
            <person name="Okagaki L.H."/>
            <person name="Nunes C.C."/>
            <person name="Sailsbery J."/>
            <person name="Clay B."/>
            <person name="Brown D."/>
            <person name="John T."/>
            <person name="Oh Y."/>
            <person name="Young N."/>
            <person name="Fitzgerald M."/>
            <person name="Haas B.J."/>
            <person name="Zeng Q."/>
            <person name="Young S."/>
            <person name="Adiconis X."/>
            <person name="Fan L."/>
            <person name="Levin J.Z."/>
            <person name="Mitchell T.K."/>
            <person name="Okubara P.A."/>
            <person name="Farman M.L."/>
            <person name="Kohn L.M."/>
            <person name="Birren B."/>
            <person name="Ma L.-J."/>
            <person name="Dean R.A."/>
        </authorList>
    </citation>
    <scope>NUCLEOTIDE SEQUENCE</scope>
    <source>
        <strain evidence="3">ATCC 64411 / 73-15</strain>
    </source>
</reference>
<dbReference type="EMBL" id="ADBL01001487">
    <property type="status" value="NOT_ANNOTATED_CDS"/>
    <property type="molecule type" value="Genomic_DNA"/>
</dbReference>
<organism evidence="3 4">
    <name type="scientific">Magnaporthiopsis poae (strain ATCC 64411 / 73-15)</name>
    <name type="common">Kentucky bluegrass fungus</name>
    <name type="synonym">Magnaporthe poae</name>
    <dbReference type="NCBI Taxonomy" id="644358"/>
    <lineage>
        <taxon>Eukaryota</taxon>
        <taxon>Fungi</taxon>
        <taxon>Dikarya</taxon>
        <taxon>Ascomycota</taxon>
        <taxon>Pezizomycotina</taxon>
        <taxon>Sordariomycetes</taxon>
        <taxon>Sordariomycetidae</taxon>
        <taxon>Magnaporthales</taxon>
        <taxon>Magnaporthaceae</taxon>
        <taxon>Magnaporthiopsis</taxon>
    </lineage>
</organism>
<name>A0A0C4E1B9_MAGP6</name>
<sequence>MLGWMTSSELEQTKLELIDPRTQHTSQPLGLGHSPGRQQDRRQAVKPNHAIPILHSCRSLAELVLNDTFTESVHANGPCDAGTCDDRLP</sequence>
<protein>
    <submittedName>
        <fullName evidence="2 3">Uncharacterized protein</fullName>
    </submittedName>
</protein>
<gene>
    <name evidence="2" type="ORF">MAPG_06177</name>
</gene>
<evidence type="ECO:0000256" key="1">
    <source>
        <dbReference type="SAM" id="MobiDB-lite"/>
    </source>
</evidence>
<evidence type="ECO:0000313" key="2">
    <source>
        <dbReference type="EMBL" id="KLU87174.1"/>
    </source>
</evidence>
<reference evidence="2" key="2">
    <citation type="submission" date="2010-05" db="EMBL/GenBank/DDBJ databases">
        <title>The Genome Sequence of Magnaporthe poae strain ATCC 64411.</title>
        <authorList>
            <consortium name="The Broad Institute Genome Sequencing Platform"/>
            <consortium name="Broad Institute Genome Sequencing Center for Infectious Disease"/>
            <person name="Ma L.-J."/>
            <person name="Dead R."/>
            <person name="Young S."/>
            <person name="Zeng Q."/>
            <person name="Koehrsen M."/>
            <person name="Alvarado L."/>
            <person name="Berlin A."/>
            <person name="Chapman S.B."/>
            <person name="Chen Z."/>
            <person name="Freedman E."/>
            <person name="Gellesch M."/>
            <person name="Goldberg J."/>
            <person name="Griggs A."/>
            <person name="Gujja S."/>
            <person name="Heilman E.R."/>
            <person name="Heiman D."/>
            <person name="Hepburn T."/>
            <person name="Howarth C."/>
            <person name="Jen D."/>
            <person name="Larson L."/>
            <person name="Mehta T."/>
            <person name="Neiman D."/>
            <person name="Pearson M."/>
            <person name="Roberts A."/>
            <person name="Saif S."/>
            <person name="Shea T."/>
            <person name="Shenoy N."/>
            <person name="Sisk P."/>
            <person name="Stolte C."/>
            <person name="Sykes S."/>
            <person name="Walk T."/>
            <person name="White J."/>
            <person name="Yandava C."/>
            <person name="Haas B."/>
            <person name="Nusbaum C."/>
            <person name="Birren B."/>
        </authorList>
    </citation>
    <scope>NUCLEOTIDE SEQUENCE</scope>
    <source>
        <strain evidence="2">ATCC 64411</strain>
    </source>
</reference>
<feature type="region of interest" description="Disordered" evidence="1">
    <location>
        <begin position="13"/>
        <end position="45"/>
    </location>
</feature>
<proteinExistence type="predicted"/>
<accession>A0A0C4E1B9</accession>
<evidence type="ECO:0000313" key="4">
    <source>
        <dbReference type="Proteomes" id="UP000011715"/>
    </source>
</evidence>
<keyword evidence="4" id="KW-1185">Reference proteome</keyword>